<dbReference type="AlphaFoldDB" id="S9QL12"/>
<dbReference type="EMBL" id="ANAH02000008">
    <property type="protein sequence ID" value="EPX61979.1"/>
    <property type="molecule type" value="Genomic_DNA"/>
</dbReference>
<keyword evidence="2" id="KW-1185">Reference proteome</keyword>
<reference evidence="1" key="1">
    <citation type="submission" date="2013-05" db="EMBL/GenBank/DDBJ databases">
        <title>Genome assembly of Cystobacter fuscus DSM 2262.</title>
        <authorList>
            <person name="Sharma G."/>
            <person name="Khatri I."/>
            <person name="Kaur C."/>
            <person name="Mayilraj S."/>
            <person name="Subramanian S."/>
        </authorList>
    </citation>
    <scope>NUCLEOTIDE SEQUENCE [LARGE SCALE GENOMIC DNA]</scope>
    <source>
        <strain evidence="1">DSM 2262</strain>
    </source>
</reference>
<dbReference type="SUPFAM" id="SSF53448">
    <property type="entry name" value="Nucleotide-diphospho-sugar transferases"/>
    <property type="match status" value="1"/>
</dbReference>
<dbReference type="Gene3D" id="3.90.550.20">
    <property type="match status" value="1"/>
</dbReference>
<comment type="caution">
    <text evidence="1">The sequence shown here is derived from an EMBL/GenBank/DDBJ whole genome shotgun (WGS) entry which is preliminary data.</text>
</comment>
<organism evidence="1 2">
    <name type="scientific">Cystobacter fuscus (strain ATCC 25194 / DSM 2262 / NBRC 100088 / M29)</name>
    <dbReference type="NCBI Taxonomy" id="1242864"/>
    <lineage>
        <taxon>Bacteria</taxon>
        <taxon>Pseudomonadati</taxon>
        <taxon>Myxococcota</taxon>
        <taxon>Myxococcia</taxon>
        <taxon>Myxococcales</taxon>
        <taxon>Cystobacterineae</taxon>
        <taxon>Archangiaceae</taxon>
        <taxon>Cystobacter</taxon>
    </lineage>
</organism>
<name>S9QL12_CYSF2</name>
<dbReference type="InterPro" id="IPR007577">
    <property type="entry name" value="GlycoTrfase_DXD_sugar-bd_CS"/>
</dbReference>
<proteinExistence type="predicted"/>
<evidence type="ECO:0000313" key="2">
    <source>
        <dbReference type="Proteomes" id="UP000011682"/>
    </source>
</evidence>
<protein>
    <recommendedName>
        <fullName evidence="3">GT44 domain-containing protein</fullName>
    </recommendedName>
</protein>
<accession>S9QL12</accession>
<evidence type="ECO:0008006" key="3">
    <source>
        <dbReference type="Google" id="ProtNLM"/>
    </source>
</evidence>
<dbReference type="Pfam" id="PF04488">
    <property type="entry name" value="Gly_transf_sug"/>
    <property type="match status" value="1"/>
</dbReference>
<evidence type="ECO:0000313" key="1">
    <source>
        <dbReference type="EMBL" id="EPX61979.1"/>
    </source>
</evidence>
<dbReference type="Proteomes" id="UP000011682">
    <property type="component" value="Unassembled WGS sequence"/>
</dbReference>
<dbReference type="RefSeq" id="WP_002626213.1">
    <property type="nucleotide sequence ID" value="NZ_ANAH02000008.1"/>
</dbReference>
<gene>
    <name evidence="1" type="ORF">D187_009882</name>
</gene>
<sequence>MANIHFIWWGPVRGPECYATPNAIARYSGLFHKLKFWCRAEDRQAFRQVLDTRIEIIGINKSFLQLAQNQRGLLAQKDFQDATWVLHELNRHKAFSAVKDLLSLLVLYTQGGIYLDTTTRLSAMAERMKYMGQQNLNKGIEQLGGEPRVVLLEDTIPHAPLLQTTQAILFGEDDSGKGSPKPIDVPLIDVWALYSPPGHAAFKTMLLSYVSRANRMGLNQTRTPANVFSKIGDEEVHGVDLLQDREGRELRNKLIGNLIIRSVYDGLLVNCSNLDGEQLANYAWPTLPLAQSDKQNPDEHSLFVPSLGIVKTYRNTWRNQVL</sequence>
<dbReference type="OrthoDB" id="5516456at2"/>
<dbReference type="InterPro" id="IPR029044">
    <property type="entry name" value="Nucleotide-diphossugar_trans"/>
</dbReference>